<dbReference type="RefSeq" id="WP_189227177.1">
    <property type="nucleotide sequence ID" value="NZ_BMRG01000022.1"/>
</dbReference>
<protein>
    <submittedName>
        <fullName evidence="2">Uncharacterized protein</fullName>
    </submittedName>
</protein>
<dbReference type="AlphaFoldDB" id="A0A918ASK3"/>
<proteinExistence type="predicted"/>
<keyword evidence="1" id="KW-0812">Transmembrane</keyword>
<reference evidence="2" key="1">
    <citation type="journal article" date="2014" name="Int. J. Syst. Evol. Microbiol.">
        <title>Complete genome sequence of Corynebacterium casei LMG S-19264T (=DSM 44701T), isolated from a smear-ripened cheese.</title>
        <authorList>
            <consortium name="US DOE Joint Genome Institute (JGI-PGF)"/>
            <person name="Walter F."/>
            <person name="Albersmeier A."/>
            <person name="Kalinowski J."/>
            <person name="Ruckert C."/>
        </authorList>
    </citation>
    <scope>NUCLEOTIDE SEQUENCE</scope>
    <source>
        <strain evidence="2">JCM 3313</strain>
    </source>
</reference>
<dbReference type="EMBL" id="BMRG01000022">
    <property type="protein sequence ID" value="GGP82019.1"/>
    <property type="molecule type" value="Genomic_DNA"/>
</dbReference>
<evidence type="ECO:0000256" key="1">
    <source>
        <dbReference type="SAM" id="Phobius"/>
    </source>
</evidence>
<dbReference type="Proteomes" id="UP000639606">
    <property type="component" value="Unassembled WGS sequence"/>
</dbReference>
<keyword evidence="3" id="KW-1185">Reference proteome</keyword>
<sequence length="49" mass="5208">MASRRGGGVAPYVALVVALAILVPPVREVLLDLLAPLLRLLREFIADLG</sequence>
<feature type="transmembrane region" description="Helical" evidence="1">
    <location>
        <begin position="12"/>
        <end position="35"/>
    </location>
</feature>
<accession>A0A918ASK3</accession>
<reference evidence="2" key="2">
    <citation type="submission" date="2020-09" db="EMBL/GenBank/DDBJ databases">
        <authorList>
            <person name="Sun Q."/>
            <person name="Ohkuma M."/>
        </authorList>
    </citation>
    <scope>NUCLEOTIDE SEQUENCE</scope>
    <source>
        <strain evidence="2">JCM 3313</strain>
    </source>
</reference>
<gene>
    <name evidence="2" type="ORF">GCM10010185_65100</name>
</gene>
<name>A0A918ASK3_9PSEU</name>
<evidence type="ECO:0000313" key="3">
    <source>
        <dbReference type="Proteomes" id="UP000639606"/>
    </source>
</evidence>
<comment type="caution">
    <text evidence="2">The sequence shown here is derived from an EMBL/GenBank/DDBJ whole genome shotgun (WGS) entry which is preliminary data.</text>
</comment>
<evidence type="ECO:0000313" key="2">
    <source>
        <dbReference type="EMBL" id="GGP82019.1"/>
    </source>
</evidence>
<keyword evidence="1" id="KW-0472">Membrane</keyword>
<organism evidence="2 3">
    <name type="scientific">Saccharothrix coeruleofusca</name>
    <dbReference type="NCBI Taxonomy" id="33919"/>
    <lineage>
        <taxon>Bacteria</taxon>
        <taxon>Bacillati</taxon>
        <taxon>Actinomycetota</taxon>
        <taxon>Actinomycetes</taxon>
        <taxon>Pseudonocardiales</taxon>
        <taxon>Pseudonocardiaceae</taxon>
        <taxon>Saccharothrix</taxon>
    </lineage>
</organism>
<keyword evidence="1" id="KW-1133">Transmembrane helix</keyword>